<evidence type="ECO:0000313" key="3">
    <source>
        <dbReference type="EMBL" id="KAA8533200.1"/>
    </source>
</evidence>
<evidence type="ECO:0000256" key="1">
    <source>
        <dbReference type="ARBA" id="ARBA00010199"/>
    </source>
</evidence>
<comment type="similarity">
    <text evidence="1">Belongs to the multi antimicrobial extrusion (MATE) (TC 2.A.66.1) family.</text>
</comment>
<dbReference type="InterPro" id="IPR002528">
    <property type="entry name" value="MATE_fam"/>
</dbReference>
<dbReference type="Gene3D" id="3.30.559.10">
    <property type="entry name" value="Chloramphenicol acetyltransferase-like domain"/>
    <property type="match status" value="1"/>
</dbReference>
<name>A0A5J5ARL8_9ASTE</name>
<reference evidence="3 4" key="1">
    <citation type="submission" date="2019-09" db="EMBL/GenBank/DDBJ databases">
        <title>A chromosome-level genome assembly of the Chinese tupelo Nyssa sinensis.</title>
        <authorList>
            <person name="Yang X."/>
            <person name="Kang M."/>
            <person name="Yang Y."/>
            <person name="Xiong H."/>
            <person name="Wang M."/>
            <person name="Zhang Z."/>
            <person name="Wang Z."/>
            <person name="Wu H."/>
            <person name="Ma T."/>
            <person name="Liu J."/>
            <person name="Xi Z."/>
        </authorList>
    </citation>
    <scope>NUCLEOTIDE SEQUENCE [LARGE SCALE GENOMIC DNA]</scope>
    <source>
        <strain evidence="3">J267</strain>
        <tissue evidence="3">Leaf</tissue>
    </source>
</reference>
<dbReference type="GO" id="GO:0042910">
    <property type="term" value="F:xenobiotic transmembrane transporter activity"/>
    <property type="evidence" value="ECO:0007669"/>
    <property type="project" value="InterPro"/>
</dbReference>
<keyword evidence="2" id="KW-1133">Transmembrane helix</keyword>
<feature type="transmembrane region" description="Helical" evidence="2">
    <location>
        <begin position="81"/>
        <end position="105"/>
    </location>
</feature>
<protein>
    <submittedName>
        <fullName evidence="3">Uncharacterized protein</fullName>
    </submittedName>
</protein>
<evidence type="ECO:0000313" key="4">
    <source>
        <dbReference type="Proteomes" id="UP000325577"/>
    </source>
</evidence>
<dbReference type="OrthoDB" id="1862401at2759"/>
<keyword evidence="2" id="KW-0472">Membrane</keyword>
<dbReference type="Proteomes" id="UP000325577">
    <property type="component" value="Linkage Group LG19"/>
</dbReference>
<dbReference type="AlphaFoldDB" id="A0A5J5ARL8"/>
<keyword evidence="2" id="KW-0812">Transmembrane</keyword>
<feature type="transmembrane region" description="Helical" evidence="2">
    <location>
        <begin position="111"/>
        <end position="130"/>
    </location>
</feature>
<organism evidence="3 4">
    <name type="scientific">Nyssa sinensis</name>
    <dbReference type="NCBI Taxonomy" id="561372"/>
    <lineage>
        <taxon>Eukaryota</taxon>
        <taxon>Viridiplantae</taxon>
        <taxon>Streptophyta</taxon>
        <taxon>Embryophyta</taxon>
        <taxon>Tracheophyta</taxon>
        <taxon>Spermatophyta</taxon>
        <taxon>Magnoliopsida</taxon>
        <taxon>eudicotyledons</taxon>
        <taxon>Gunneridae</taxon>
        <taxon>Pentapetalae</taxon>
        <taxon>asterids</taxon>
        <taxon>Cornales</taxon>
        <taxon>Nyssaceae</taxon>
        <taxon>Nyssa</taxon>
    </lineage>
</organism>
<keyword evidence="4" id="KW-1185">Reference proteome</keyword>
<dbReference type="GO" id="GO:0016020">
    <property type="term" value="C:membrane"/>
    <property type="evidence" value="ECO:0007669"/>
    <property type="project" value="InterPro"/>
</dbReference>
<evidence type="ECO:0000256" key="2">
    <source>
        <dbReference type="SAM" id="Phobius"/>
    </source>
</evidence>
<sequence length="197" mass="20731">MVGVAGSPKLGFYGTDFGLGRPIKSEVLSIDDTGAISLSESKDSEEDIELGMGSALETLCGQAFGAGQIDMLGVYMQRSWVILNITTFILTFFYIFAGPFLRLIARSTAEISKAAGTFAVWMIPQIYAYALNFPNRKVFTGAEQDDSDVSDFGGGTGFAHFLQLVADVEVGVGNGGCSGGAELVVVVHSGGSALVYL</sequence>
<gene>
    <name evidence="3" type="ORF">F0562_033267</name>
</gene>
<dbReference type="InterPro" id="IPR023213">
    <property type="entry name" value="CAT-like_dom_sf"/>
</dbReference>
<proteinExistence type="inferred from homology"/>
<dbReference type="PANTHER" id="PTHR11206">
    <property type="entry name" value="MULTIDRUG RESISTANCE PROTEIN"/>
    <property type="match status" value="1"/>
</dbReference>
<accession>A0A5J5ARL8</accession>
<dbReference type="EMBL" id="CM018042">
    <property type="protein sequence ID" value="KAA8533200.1"/>
    <property type="molecule type" value="Genomic_DNA"/>
</dbReference>
<dbReference type="Pfam" id="PF01554">
    <property type="entry name" value="MatE"/>
    <property type="match status" value="1"/>
</dbReference>
<dbReference type="GO" id="GO:0015297">
    <property type="term" value="F:antiporter activity"/>
    <property type="evidence" value="ECO:0007669"/>
    <property type="project" value="InterPro"/>
</dbReference>